<dbReference type="PANTHER" id="PTHR48081">
    <property type="entry name" value="AB HYDROLASE SUPERFAMILY PROTEIN C4A8.06C"/>
    <property type="match status" value="1"/>
</dbReference>
<evidence type="ECO:0000313" key="4">
    <source>
        <dbReference type="EMBL" id="MFC3550543.1"/>
    </source>
</evidence>
<protein>
    <submittedName>
        <fullName evidence="4">Alpha/beta hydrolase</fullName>
    </submittedName>
</protein>
<proteinExistence type="predicted"/>
<feature type="chain" id="PRO_5045495191" evidence="2">
    <location>
        <begin position="19"/>
        <end position="322"/>
    </location>
</feature>
<feature type="domain" description="BD-FAE-like" evidence="3">
    <location>
        <begin position="77"/>
        <end position="274"/>
    </location>
</feature>
<reference evidence="5" key="1">
    <citation type="journal article" date="2019" name="Int. J. Syst. Evol. Microbiol.">
        <title>The Global Catalogue of Microorganisms (GCM) 10K type strain sequencing project: providing services to taxonomists for standard genome sequencing and annotation.</title>
        <authorList>
            <consortium name="The Broad Institute Genomics Platform"/>
            <consortium name="The Broad Institute Genome Sequencing Center for Infectious Disease"/>
            <person name="Wu L."/>
            <person name="Ma J."/>
        </authorList>
    </citation>
    <scope>NUCLEOTIDE SEQUENCE [LARGE SCALE GENOMIC DNA]</scope>
    <source>
        <strain evidence="5">KCTC 42875</strain>
    </source>
</reference>
<organism evidence="4 5">
    <name type="scientific">Lysobacter cavernae</name>
    <dbReference type="NCBI Taxonomy" id="1685901"/>
    <lineage>
        <taxon>Bacteria</taxon>
        <taxon>Pseudomonadati</taxon>
        <taxon>Pseudomonadota</taxon>
        <taxon>Gammaproteobacteria</taxon>
        <taxon>Lysobacterales</taxon>
        <taxon>Lysobacteraceae</taxon>
        <taxon>Lysobacter</taxon>
    </lineage>
</organism>
<evidence type="ECO:0000256" key="2">
    <source>
        <dbReference type="SAM" id="SignalP"/>
    </source>
</evidence>
<dbReference type="EMBL" id="JBHRXK010000002">
    <property type="protein sequence ID" value="MFC3550543.1"/>
    <property type="molecule type" value="Genomic_DNA"/>
</dbReference>
<gene>
    <name evidence="4" type="ORF">ACFOLC_05885</name>
</gene>
<dbReference type="Proteomes" id="UP001595740">
    <property type="component" value="Unassembled WGS sequence"/>
</dbReference>
<dbReference type="RefSeq" id="WP_386758295.1">
    <property type="nucleotide sequence ID" value="NZ_JBHRXK010000002.1"/>
</dbReference>
<sequence>MHKLALVVLLLFAGAAGADTPSADTAAEAASRLYLWPDEIAPGSQRVALAQQIVERSHNPALPDRIVTGVTRPHLVVYRPAKPNGAALLVIPGGGYRRIVLDKEGSALAPVFADQLGYTLFVLRYRLPGEGHDDARDAPLADAQRALRLIRARAHEWRLDPQRIGAIGFSAGGHVAASLGTRFDERLRAPVDARDGISARPDFVLLMYPVIDMGVHAHAISHERLLGAAPTPAQIAAYSLQNRVGATTPPTFLLHASDDTSVAVDNSLLFYDALRRAHVPAQLHLYPHGGHGFGVRDIAGSPLALWPQMADAWIRSVTEKTP</sequence>
<feature type="signal peptide" evidence="2">
    <location>
        <begin position="1"/>
        <end position="18"/>
    </location>
</feature>
<dbReference type="Pfam" id="PF20434">
    <property type="entry name" value="BD-FAE"/>
    <property type="match status" value="1"/>
</dbReference>
<dbReference type="PANTHER" id="PTHR48081:SF6">
    <property type="entry name" value="PEPTIDASE S9 PROLYL OLIGOPEPTIDASE CATALYTIC DOMAIN-CONTAINING PROTEIN"/>
    <property type="match status" value="1"/>
</dbReference>
<dbReference type="SUPFAM" id="SSF53474">
    <property type="entry name" value="alpha/beta-Hydrolases"/>
    <property type="match status" value="1"/>
</dbReference>
<accession>A0ABV7RQR1</accession>
<keyword evidence="2" id="KW-0732">Signal</keyword>
<dbReference type="InterPro" id="IPR049492">
    <property type="entry name" value="BD-FAE-like_dom"/>
</dbReference>
<dbReference type="InterPro" id="IPR050300">
    <property type="entry name" value="GDXG_lipolytic_enzyme"/>
</dbReference>
<dbReference type="Gene3D" id="3.40.50.1820">
    <property type="entry name" value="alpha/beta hydrolase"/>
    <property type="match status" value="1"/>
</dbReference>
<keyword evidence="5" id="KW-1185">Reference proteome</keyword>
<keyword evidence="1 4" id="KW-0378">Hydrolase</keyword>
<name>A0ABV7RQR1_9GAMM</name>
<dbReference type="InterPro" id="IPR029058">
    <property type="entry name" value="AB_hydrolase_fold"/>
</dbReference>
<evidence type="ECO:0000259" key="3">
    <source>
        <dbReference type="Pfam" id="PF20434"/>
    </source>
</evidence>
<comment type="caution">
    <text evidence="4">The sequence shown here is derived from an EMBL/GenBank/DDBJ whole genome shotgun (WGS) entry which is preliminary data.</text>
</comment>
<dbReference type="GO" id="GO:0016787">
    <property type="term" value="F:hydrolase activity"/>
    <property type="evidence" value="ECO:0007669"/>
    <property type="project" value="UniProtKB-KW"/>
</dbReference>
<evidence type="ECO:0000256" key="1">
    <source>
        <dbReference type="ARBA" id="ARBA00022801"/>
    </source>
</evidence>
<evidence type="ECO:0000313" key="5">
    <source>
        <dbReference type="Proteomes" id="UP001595740"/>
    </source>
</evidence>